<dbReference type="InterPro" id="IPR039426">
    <property type="entry name" value="TonB-dep_rcpt-like"/>
</dbReference>
<evidence type="ECO:0000259" key="17">
    <source>
        <dbReference type="SMART" id="SM00965"/>
    </source>
</evidence>
<evidence type="ECO:0000256" key="9">
    <source>
        <dbReference type="ARBA" id="ARBA00023065"/>
    </source>
</evidence>
<gene>
    <name evidence="18" type="ORF">J2D77_01240</name>
</gene>
<keyword evidence="19" id="KW-1185">Reference proteome</keyword>
<keyword evidence="13 14" id="KW-0998">Cell outer membrane</keyword>
<evidence type="ECO:0000256" key="12">
    <source>
        <dbReference type="ARBA" id="ARBA00023170"/>
    </source>
</evidence>
<dbReference type="Pfam" id="PF07660">
    <property type="entry name" value="STN"/>
    <property type="match status" value="1"/>
</dbReference>
<dbReference type="CDD" id="cd01347">
    <property type="entry name" value="ligand_gated_channel"/>
    <property type="match status" value="1"/>
</dbReference>
<keyword evidence="9" id="KW-0406">Ion transport</keyword>
<keyword evidence="10 15" id="KW-0798">TonB box</keyword>
<dbReference type="GO" id="GO:0015344">
    <property type="term" value="F:siderophore uptake transmembrane transporter activity"/>
    <property type="evidence" value="ECO:0007669"/>
    <property type="project" value="TreeGrafter"/>
</dbReference>
<keyword evidence="8" id="KW-0408">Iron</keyword>
<organism evidence="18 19">
    <name type="scientific">Acetobacter garciniae</name>
    <dbReference type="NCBI Taxonomy" id="2817435"/>
    <lineage>
        <taxon>Bacteria</taxon>
        <taxon>Pseudomonadati</taxon>
        <taxon>Pseudomonadota</taxon>
        <taxon>Alphaproteobacteria</taxon>
        <taxon>Acetobacterales</taxon>
        <taxon>Acetobacteraceae</taxon>
        <taxon>Acetobacter</taxon>
    </lineage>
</organism>
<comment type="caution">
    <text evidence="18">The sequence shown here is derived from an EMBL/GenBank/DDBJ whole genome shotgun (WGS) entry which is preliminary data.</text>
</comment>
<dbReference type="InterPro" id="IPR010105">
    <property type="entry name" value="TonB_sidphr_rcpt"/>
</dbReference>
<dbReference type="AlphaFoldDB" id="A0A939HMT6"/>
<evidence type="ECO:0000256" key="4">
    <source>
        <dbReference type="ARBA" id="ARBA00022452"/>
    </source>
</evidence>
<evidence type="ECO:0000256" key="6">
    <source>
        <dbReference type="ARBA" id="ARBA00022692"/>
    </source>
</evidence>
<evidence type="ECO:0000256" key="13">
    <source>
        <dbReference type="ARBA" id="ARBA00023237"/>
    </source>
</evidence>
<protein>
    <submittedName>
        <fullName evidence="18">TonB-dependent siderophore receptor</fullName>
    </submittedName>
</protein>
<dbReference type="Pfam" id="PF07715">
    <property type="entry name" value="Plug"/>
    <property type="match status" value="1"/>
</dbReference>
<keyword evidence="3 14" id="KW-0813">Transport</keyword>
<evidence type="ECO:0000256" key="15">
    <source>
        <dbReference type="RuleBase" id="RU003357"/>
    </source>
</evidence>
<evidence type="ECO:0000256" key="8">
    <source>
        <dbReference type="ARBA" id="ARBA00023004"/>
    </source>
</evidence>
<dbReference type="FunFam" id="2.170.130.10:FF:000001">
    <property type="entry name" value="Catecholate siderophore TonB-dependent receptor"/>
    <property type="match status" value="1"/>
</dbReference>
<keyword evidence="4 14" id="KW-1134">Transmembrane beta strand</keyword>
<sequence>MLCVFPPSHRKAVRHSPRVLLCGSSLLLAVACPLATRQAVAASGISGGVSGGAGASSQSVYFNIPAQSLPRALAAFGEQSGMQIAFDSATVSGVTSGAVAGRMTGEQALSQLLGGTGIAYQKTGARSVVLTRPSSAIALAPVRVEGQARSKKDLADEQWAERISVFGLSRRAGLVPKNSSAATKTDTPLIETPESVSVVTRAQLDQQNARTIAEALRYNAGVSGDVASGYTTRFDMVEIRGFQGAAGADEFVDNLRLFNGAYYATQQIDPYLLDRIDILKGPPSVLYGQSNPGGAIVLTTKQPVATPVHSVSVEGGTYGYVRGTADFGGPIDREGKWLYRIAATATTSGTQDLHTRNERVGVLPSLTWTPNERLSMTLSAFWQRDPRGGNFDTAPLQGTILPNPNGRISTHFYPGDPNFETYSRTQTAVNYHLDYRFAPNWTFRSLARYANVGAFFRQVSSGGMLDDDNRTLEREAYASEEHFDTVTVEEQILGHFHTGAVKHDVIIGGNWQNIRDSANLYAGDAPALDVFSPSYGVAVDGLSEITAQGITTNQEGIYAEDQMSWGRLHVQGGVRHDWSRIDTRDVMDDGSFNQTDQATTWRGGILYAFDMGLSPYFHYAESFQPTNSLSFDGTPFRPTRGRQFEVGLKYQPHGFNGFFTLALYDLKQTHVLTTDPEHLDFNIQTGGIRSRGVEVEAHVDLTRNLNVIAAYTYQDVAYTRGSGDLTGERPTSVPKQTFSIWGHYDLHNGPLRGLGFGAGVRYNGNTLVDNTLEYVTPSYTLVDAQAQYALDSIAPRLKGMLFQVTAQNLLNKRYYPGCASADTGCYIGANRNVIGKVTYTW</sequence>
<dbReference type="NCBIfam" id="TIGR01783">
    <property type="entry name" value="TonB-siderophor"/>
    <property type="match status" value="1"/>
</dbReference>
<dbReference type="GO" id="GO:0015891">
    <property type="term" value="P:siderophore transport"/>
    <property type="evidence" value="ECO:0007669"/>
    <property type="project" value="InterPro"/>
</dbReference>
<keyword evidence="12 18" id="KW-0675">Receptor</keyword>
<keyword evidence="5" id="KW-0410">Iron transport</keyword>
<dbReference type="Gene3D" id="2.40.170.20">
    <property type="entry name" value="TonB-dependent receptor, beta-barrel domain"/>
    <property type="match status" value="1"/>
</dbReference>
<evidence type="ECO:0000256" key="3">
    <source>
        <dbReference type="ARBA" id="ARBA00022448"/>
    </source>
</evidence>
<keyword evidence="7 16" id="KW-0732">Signal</keyword>
<evidence type="ECO:0000256" key="10">
    <source>
        <dbReference type="ARBA" id="ARBA00023077"/>
    </source>
</evidence>
<dbReference type="SMART" id="SM00965">
    <property type="entry name" value="STN"/>
    <property type="match status" value="1"/>
</dbReference>
<feature type="signal peptide" evidence="16">
    <location>
        <begin position="1"/>
        <end position="41"/>
    </location>
</feature>
<dbReference type="Pfam" id="PF00593">
    <property type="entry name" value="TonB_dep_Rec_b-barrel"/>
    <property type="match status" value="1"/>
</dbReference>
<dbReference type="Gene3D" id="3.55.50.30">
    <property type="match status" value="1"/>
</dbReference>
<dbReference type="PROSITE" id="PS52016">
    <property type="entry name" value="TONB_DEPENDENT_REC_3"/>
    <property type="match status" value="1"/>
</dbReference>
<evidence type="ECO:0000313" key="19">
    <source>
        <dbReference type="Proteomes" id="UP000664073"/>
    </source>
</evidence>
<evidence type="ECO:0000256" key="2">
    <source>
        <dbReference type="ARBA" id="ARBA00009810"/>
    </source>
</evidence>
<feature type="domain" description="Secretin/TonB short N-terminal" evidence="17">
    <location>
        <begin position="82"/>
        <end position="133"/>
    </location>
</feature>
<dbReference type="InterPro" id="IPR037066">
    <property type="entry name" value="Plug_dom_sf"/>
</dbReference>
<dbReference type="InterPro" id="IPR036942">
    <property type="entry name" value="Beta-barrel_TonB_sf"/>
</dbReference>
<dbReference type="GO" id="GO:0009279">
    <property type="term" value="C:cell outer membrane"/>
    <property type="evidence" value="ECO:0007669"/>
    <property type="project" value="UniProtKB-SubCell"/>
</dbReference>
<name>A0A939HMT6_9PROT</name>
<evidence type="ECO:0000256" key="5">
    <source>
        <dbReference type="ARBA" id="ARBA00022496"/>
    </source>
</evidence>
<dbReference type="PANTHER" id="PTHR32552:SF68">
    <property type="entry name" value="FERRICHROME OUTER MEMBRANE TRANSPORTER_PHAGE RECEPTOR"/>
    <property type="match status" value="1"/>
</dbReference>
<keyword evidence="6 14" id="KW-0812">Transmembrane</keyword>
<evidence type="ECO:0000256" key="1">
    <source>
        <dbReference type="ARBA" id="ARBA00004571"/>
    </source>
</evidence>
<dbReference type="InterPro" id="IPR012910">
    <property type="entry name" value="Plug_dom"/>
</dbReference>
<dbReference type="Proteomes" id="UP000664073">
    <property type="component" value="Unassembled WGS sequence"/>
</dbReference>
<dbReference type="Gene3D" id="2.170.130.10">
    <property type="entry name" value="TonB-dependent receptor, plug domain"/>
    <property type="match status" value="1"/>
</dbReference>
<evidence type="ECO:0000256" key="11">
    <source>
        <dbReference type="ARBA" id="ARBA00023136"/>
    </source>
</evidence>
<dbReference type="RefSeq" id="WP_207844306.1">
    <property type="nucleotide sequence ID" value="NZ_JAFVMH010000001.1"/>
</dbReference>
<proteinExistence type="inferred from homology"/>
<evidence type="ECO:0000256" key="14">
    <source>
        <dbReference type="PROSITE-ProRule" id="PRU01360"/>
    </source>
</evidence>
<dbReference type="SUPFAM" id="SSF56935">
    <property type="entry name" value="Porins"/>
    <property type="match status" value="1"/>
</dbReference>
<reference evidence="18" key="1">
    <citation type="submission" date="2021-03" db="EMBL/GenBank/DDBJ databases">
        <title>The complete genome sequence of Acetobacter sp. TBRC 12339.</title>
        <authorList>
            <person name="Charoenyingcharoen P."/>
            <person name="Yukphan P."/>
        </authorList>
    </citation>
    <scope>NUCLEOTIDE SEQUENCE</scope>
    <source>
        <strain evidence="18">TBRC 12339</strain>
    </source>
</reference>
<keyword evidence="11 14" id="KW-0472">Membrane</keyword>
<feature type="chain" id="PRO_5036852035" evidence="16">
    <location>
        <begin position="42"/>
        <end position="841"/>
    </location>
</feature>
<evidence type="ECO:0000313" key="18">
    <source>
        <dbReference type="EMBL" id="MBO1323779.1"/>
    </source>
</evidence>
<comment type="subcellular location">
    <subcellularLocation>
        <location evidence="1 14">Cell outer membrane</location>
        <topology evidence="1 14">Multi-pass membrane protein</topology>
    </subcellularLocation>
</comment>
<dbReference type="PANTHER" id="PTHR32552">
    <property type="entry name" value="FERRICHROME IRON RECEPTOR-RELATED"/>
    <property type="match status" value="1"/>
</dbReference>
<dbReference type="InterPro" id="IPR000531">
    <property type="entry name" value="Beta-barrel_TonB"/>
</dbReference>
<dbReference type="InterPro" id="IPR011662">
    <property type="entry name" value="Secretin/TonB_short_N"/>
</dbReference>
<accession>A0A939HMT6</accession>
<dbReference type="GO" id="GO:0038023">
    <property type="term" value="F:signaling receptor activity"/>
    <property type="evidence" value="ECO:0007669"/>
    <property type="project" value="InterPro"/>
</dbReference>
<comment type="similarity">
    <text evidence="2 14 15">Belongs to the TonB-dependent receptor family.</text>
</comment>
<evidence type="ECO:0000256" key="7">
    <source>
        <dbReference type="ARBA" id="ARBA00022729"/>
    </source>
</evidence>
<dbReference type="FunFam" id="2.40.170.20:FF:000005">
    <property type="entry name" value="TonB-dependent siderophore receptor"/>
    <property type="match status" value="1"/>
</dbReference>
<dbReference type="EMBL" id="JAFVMH010000001">
    <property type="protein sequence ID" value="MBO1323779.1"/>
    <property type="molecule type" value="Genomic_DNA"/>
</dbReference>
<evidence type="ECO:0000256" key="16">
    <source>
        <dbReference type="SAM" id="SignalP"/>
    </source>
</evidence>